<evidence type="ECO:0000259" key="1">
    <source>
        <dbReference type="Pfam" id="PF13827"/>
    </source>
</evidence>
<name>A0A4V3ANP0_9HYPH</name>
<evidence type="ECO:0000313" key="2">
    <source>
        <dbReference type="EMBL" id="TDK32302.1"/>
    </source>
</evidence>
<dbReference type="Pfam" id="PF13827">
    <property type="entry name" value="DUF4189"/>
    <property type="match status" value="1"/>
</dbReference>
<feature type="domain" description="DUF4189" evidence="1">
    <location>
        <begin position="67"/>
        <end position="111"/>
    </location>
</feature>
<dbReference type="InterPro" id="IPR025240">
    <property type="entry name" value="DUF4189"/>
</dbReference>
<reference evidence="2 3" key="1">
    <citation type="submission" date="2019-03" db="EMBL/GenBank/DDBJ databases">
        <title>Rhizobium sp. nov., an bacterium isolated from biocrust in Mu Us Desert.</title>
        <authorList>
            <person name="Lixiong L."/>
        </authorList>
    </citation>
    <scope>NUCLEOTIDE SEQUENCE [LARGE SCALE GENOMIC DNA]</scope>
    <source>
        <strain evidence="2 3">SPY-1</strain>
    </source>
</reference>
<dbReference type="Proteomes" id="UP000295238">
    <property type="component" value="Unassembled WGS sequence"/>
</dbReference>
<keyword evidence="3" id="KW-1185">Reference proteome</keyword>
<dbReference type="EMBL" id="SMTL01000005">
    <property type="protein sequence ID" value="TDK32302.1"/>
    <property type="molecule type" value="Genomic_DNA"/>
</dbReference>
<protein>
    <submittedName>
        <fullName evidence="2">DUF4189 domain-containing protein</fullName>
    </submittedName>
</protein>
<organism evidence="2 3">
    <name type="scientific">Rhizobium deserti</name>
    <dbReference type="NCBI Taxonomy" id="2547961"/>
    <lineage>
        <taxon>Bacteria</taxon>
        <taxon>Pseudomonadati</taxon>
        <taxon>Pseudomonadota</taxon>
        <taxon>Alphaproteobacteria</taxon>
        <taxon>Hyphomicrobiales</taxon>
        <taxon>Rhizobiaceae</taxon>
        <taxon>Rhizobium/Agrobacterium group</taxon>
        <taxon>Rhizobium</taxon>
    </lineage>
</organism>
<comment type="caution">
    <text evidence="2">The sequence shown here is derived from an EMBL/GenBank/DDBJ whole genome shotgun (WGS) entry which is preliminary data.</text>
</comment>
<sequence>MALAMAPAQRRRNGWLSRIARTARSSFPIASNQHNRTLTMNTFARIGFAALISVTALAGAAAPAMAWDCIAVSEEGSYGYSYNYDDKGSAIERALNECANRTTSDSTCEIVECE</sequence>
<dbReference type="AlphaFoldDB" id="A0A4V3ANP0"/>
<accession>A0A4V3ANP0</accession>
<evidence type="ECO:0000313" key="3">
    <source>
        <dbReference type="Proteomes" id="UP000295238"/>
    </source>
</evidence>
<gene>
    <name evidence="2" type="ORF">E2F50_18490</name>
</gene>
<proteinExistence type="predicted"/>